<feature type="compositionally biased region" description="Gly residues" evidence="1">
    <location>
        <begin position="1"/>
        <end position="10"/>
    </location>
</feature>
<evidence type="ECO:0000313" key="2">
    <source>
        <dbReference type="EMBL" id="VVN37515.1"/>
    </source>
</evidence>
<gene>
    <name evidence="2" type="ORF">PS659_05238</name>
</gene>
<proteinExistence type="predicted"/>
<organism evidence="2 3">
    <name type="scientific">Pseudomonas fluorescens</name>
    <dbReference type="NCBI Taxonomy" id="294"/>
    <lineage>
        <taxon>Bacteria</taxon>
        <taxon>Pseudomonadati</taxon>
        <taxon>Pseudomonadota</taxon>
        <taxon>Gammaproteobacteria</taxon>
        <taxon>Pseudomonadales</taxon>
        <taxon>Pseudomonadaceae</taxon>
        <taxon>Pseudomonas</taxon>
    </lineage>
</organism>
<feature type="compositionally biased region" description="Polar residues" evidence="1">
    <location>
        <begin position="11"/>
        <end position="21"/>
    </location>
</feature>
<dbReference type="EMBL" id="CABVGY010000039">
    <property type="protein sequence ID" value="VVN37515.1"/>
    <property type="molecule type" value="Genomic_DNA"/>
</dbReference>
<evidence type="ECO:0000313" key="3">
    <source>
        <dbReference type="Proteomes" id="UP000326729"/>
    </source>
</evidence>
<name>A0A5E6XA51_PSEFL</name>
<feature type="region of interest" description="Disordered" evidence="1">
    <location>
        <begin position="1"/>
        <end position="21"/>
    </location>
</feature>
<evidence type="ECO:0000256" key="1">
    <source>
        <dbReference type="SAM" id="MobiDB-lite"/>
    </source>
</evidence>
<sequence length="41" mass="4279">MSPVNLGGGVNLSTNEENSAANMMLRVSDPVSEGKPQGPRH</sequence>
<dbReference type="AlphaFoldDB" id="A0A5E6XA51"/>
<protein>
    <submittedName>
        <fullName evidence="2">Uncharacterized protein</fullName>
    </submittedName>
</protein>
<accession>A0A5E6XA51</accession>
<dbReference type="Proteomes" id="UP000326729">
    <property type="component" value="Unassembled WGS sequence"/>
</dbReference>
<reference evidence="2 3" key="1">
    <citation type="submission" date="2019-09" db="EMBL/GenBank/DDBJ databases">
        <authorList>
            <person name="Chandra G."/>
            <person name="Truman W A."/>
        </authorList>
    </citation>
    <scope>NUCLEOTIDE SEQUENCE [LARGE SCALE GENOMIC DNA]</scope>
    <source>
        <strain evidence="2">PS659</strain>
    </source>
</reference>